<gene>
    <name evidence="2" type="ORF">ACFFIX_06530</name>
</gene>
<dbReference type="EMBL" id="JBHLVO010000003">
    <property type="protein sequence ID" value="MFC0271106.1"/>
    <property type="molecule type" value="Genomic_DNA"/>
</dbReference>
<evidence type="ECO:0000313" key="3">
    <source>
        <dbReference type="Proteomes" id="UP001589854"/>
    </source>
</evidence>
<keyword evidence="3" id="KW-1185">Reference proteome</keyword>
<comment type="caution">
    <text evidence="2">The sequence shown here is derived from an EMBL/GenBank/DDBJ whole genome shotgun (WGS) entry which is preliminary data.</text>
</comment>
<proteinExistence type="predicted"/>
<dbReference type="RefSeq" id="WP_378931790.1">
    <property type="nucleotide sequence ID" value="NZ_JBHLVO010000003.1"/>
</dbReference>
<organism evidence="2 3">
    <name type="scientific">Metabacillus herbersteinensis</name>
    <dbReference type="NCBI Taxonomy" id="283816"/>
    <lineage>
        <taxon>Bacteria</taxon>
        <taxon>Bacillati</taxon>
        <taxon>Bacillota</taxon>
        <taxon>Bacilli</taxon>
        <taxon>Bacillales</taxon>
        <taxon>Bacillaceae</taxon>
        <taxon>Metabacillus</taxon>
    </lineage>
</organism>
<evidence type="ECO:0000313" key="2">
    <source>
        <dbReference type="EMBL" id="MFC0271106.1"/>
    </source>
</evidence>
<dbReference type="Proteomes" id="UP001589854">
    <property type="component" value="Unassembled WGS sequence"/>
</dbReference>
<accession>A0ABV6GBR0</accession>
<feature type="coiled-coil region" evidence="1">
    <location>
        <begin position="14"/>
        <end position="41"/>
    </location>
</feature>
<keyword evidence="1" id="KW-0175">Coiled coil</keyword>
<protein>
    <submittedName>
        <fullName evidence="2">Uncharacterized protein</fullName>
    </submittedName>
</protein>
<reference evidence="2 3" key="1">
    <citation type="submission" date="2024-09" db="EMBL/GenBank/DDBJ databases">
        <authorList>
            <person name="Sun Q."/>
            <person name="Mori K."/>
        </authorList>
    </citation>
    <scope>NUCLEOTIDE SEQUENCE [LARGE SCALE GENOMIC DNA]</scope>
    <source>
        <strain evidence="2 3">CCM 7228</strain>
    </source>
</reference>
<evidence type="ECO:0000256" key="1">
    <source>
        <dbReference type="SAM" id="Coils"/>
    </source>
</evidence>
<sequence>MEDKELTSFFVTQYLDKDDKVQKLEKELKQLKEENGKLKNPQLWTNDGDL</sequence>
<name>A0ABV6GBR0_9BACI</name>